<evidence type="ECO:0000313" key="2">
    <source>
        <dbReference type="Proteomes" id="UP001597283"/>
    </source>
</evidence>
<name>A0ABW4N8Q2_9SPHN</name>
<proteinExistence type="predicted"/>
<sequence length="74" mass="7755">MDLSFTRLNAGQVTALPVELAVLMVGVASRQAASPTARIQAAIDRIGPVDALMAPAAGSFSETTASALRRWKEE</sequence>
<dbReference type="Proteomes" id="UP001597283">
    <property type="component" value="Unassembled WGS sequence"/>
</dbReference>
<protein>
    <submittedName>
        <fullName evidence="1">Uncharacterized protein</fullName>
    </submittedName>
</protein>
<keyword evidence="2" id="KW-1185">Reference proteome</keyword>
<reference evidence="2" key="1">
    <citation type="journal article" date="2019" name="Int. J. Syst. Evol. Microbiol.">
        <title>The Global Catalogue of Microorganisms (GCM) 10K type strain sequencing project: providing services to taxonomists for standard genome sequencing and annotation.</title>
        <authorList>
            <consortium name="The Broad Institute Genomics Platform"/>
            <consortium name="The Broad Institute Genome Sequencing Center for Infectious Disease"/>
            <person name="Wu L."/>
            <person name="Ma J."/>
        </authorList>
    </citation>
    <scope>NUCLEOTIDE SEQUENCE [LARGE SCALE GENOMIC DNA]</scope>
    <source>
        <strain evidence="2">Q85</strain>
    </source>
</reference>
<evidence type="ECO:0000313" key="1">
    <source>
        <dbReference type="EMBL" id="MFD1786239.1"/>
    </source>
</evidence>
<dbReference type="EMBL" id="JBHUFC010000001">
    <property type="protein sequence ID" value="MFD1786239.1"/>
    <property type="molecule type" value="Genomic_DNA"/>
</dbReference>
<organism evidence="1 2">
    <name type="scientific">Sphingomonas floccifaciens</name>
    <dbReference type="NCBI Taxonomy" id="1844115"/>
    <lineage>
        <taxon>Bacteria</taxon>
        <taxon>Pseudomonadati</taxon>
        <taxon>Pseudomonadota</taxon>
        <taxon>Alphaproteobacteria</taxon>
        <taxon>Sphingomonadales</taxon>
        <taxon>Sphingomonadaceae</taxon>
        <taxon>Sphingomonas</taxon>
    </lineage>
</organism>
<comment type="caution">
    <text evidence="1">The sequence shown here is derived from an EMBL/GenBank/DDBJ whole genome shotgun (WGS) entry which is preliminary data.</text>
</comment>
<accession>A0ABW4N8Q2</accession>
<gene>
    <name evidence="1" type="ORF">ACFSC3_01515</name>
</gene>
<dbReference type="RefSeq" id="WP_380938030.1">
    <property type="nucleotide sequence ID" value="NZ_JBHUFC010000001.1"/>
</dbReference>